<evidence type="ECO:0008006" key="3">
    <source>
        <dbReference type="Google" id="ProtNLM"/>
    </source>
</evidence>
<dbReference type="KEGG" id="mff:MFFC18_38980"/>
<sequence>MRNANEQSAKFYRQILGRRFPVSHQRAMQREIHEHLLLNSSNVRSVNFDVISAADLGMLFQLTDELFFDGTIGRFVESNFNKPLTFRLSTRMTTAGGTTTMATRPGVSRRETEFEIAIATTPLFSSFKFEQHANVGGVRCDSRLEALQRIMEHEVIHLVELLGTADSNCQAKPFRALVRNYFGHKESNHQLMTPSDFARKQLGIRCGDAVTFSIRGERYRGVVNRITKRATVLVKDPRGIEYSDGHRYSKFYVPLPQLRRA</sequence>
<accession>A0A5B9PGV8</accession>
<keyword evidence="2" id="KW-1185">Reference proteome</keyword>
<evidence type="ECO:0000313" key="2">
    <source>
        <dbReference type="Proteomes" id="UP000322214"/>
    </source>
</evidence>
<organism evidence="1 2">
    <name type="scientific">Mariniblastus fucicola</name>
    <dbReference type="NCBI Taxonomy" id="980251"/>
    <lineage>
        <taxon>Bacteria</taxon>
        <taxon>Pseudomonadati</taxon>
        <taxon>Planctomycetota</taxon>
        <taxon>Planctomycetia</taxon>
        <taxon>Pirellulales</taxon>
        <taxon>Pirellulaceae</taxon>
        <taxon>Mariniblastus</taxon>
    </lineage>
</organism>
<protein>
    <recommendedName>
        <fullName evidence="3">SprT-like family protein</fullName>
    </recommendedName>
</protein>
<name>A0A5B9PGV8_9BACT</name>
<dbReference type="RefSeq" id="WP_084416804.1">
    <property type="nucleotide sequence ID" value="NZ_CP042912.1"/>
</dbReference>
<evidence type="ECO:0000313" key="1">
    <source>
        <dbReference type="EMBL" id="QEG23992.1"/>
    </source>
</evidence>
<reference evidence="1 2" key="1">
    <citation type="submission" date="2019-08" db="EMBL/GenBank/DDBJ databases">
        <title>Deep-cultivation of Planctomycetes and their phenomic and genomic characterization uncovers novel biology.</title>
        <authorList>
            <person name="Wiegand S."/>
            <person name="Jogler M."/>
            <person name="Boedeker C."/>
            <person name="Pinto D."/>
            <person name="Vollmers J."/>
            <person name="Rivas-Marin E."/>
            <person name="Kohn T."/>
            <person name="Peeters S.H."/>
            <person name="Heuer A."/>
            <person name="Rast P."/>
            <person name="Oberbeckmann S."/>
            <person name="Bunk B."/>
            <person name="Jeske O."/>
            <person name="Meyerdierks A."/>
            <person name="Storesund J.E."/>
            <person name="Kallscheuer N."/>
            <person name="Luecker S."/>
            <person name="Lage O.M."/>
            <person name="Pohl T."/>
            <person name="Merkel B.J."/>
            <person name="Hornburger P."/>
            <person name="Mueller R.-W."/>
            <person name="Bruemmer F."/>
            <person name="Labrenz M."/>
            <person name="Spormann A.M."/>
            <person name="Op den Camp H."/>
            <person name="Overmann J."/>
            <person name="Amann R."/>
            <person name="Jetten M.S.M."/>
            <person name="Mascher T."/>
            <person name="Medema M.H."/>
            <person name="Devos D.P."/>
            <person name="Kaster A.-K."/>
            <person name="Ovreas L."/>
            <person name="Rohde M."/>
            <person name="Galperin M.Y."/>
            <person name="Jogler C."/>
        </authorList>
    </citation>
    <scope>NUCLEOTIDE SEQUENCE [LARGE SCALE GENOMIC DNA]</scope>
    <source>
        <strain evidence="1 2">FC18</strain>
    </source>
</reference>
<gene>
    <name evidence="1" type="ORF">MFFC18_38980</name>
</gene>
<dbReference type="OrthoDB" id="1900587at2"/>
<dbReference type="EMBL" id="CP042912">
    <property type="protein sequence ID" value="QEG23992.1"/>
    <property type="molecule type" value="Genomic_DNA"/>
</dbReference>
<dbReference type="AlphaFoldDB" id="A0A5B9PGV8"/>
<proteinExistence type="predicted"/>
<dbReference type="Proteomes" id="UP000322214">
    <property type="component" value="Chromosome"/>
</dbReference>